<dbReference type="Proteomes" id="UP000879542">
    <property type="component" value="Unassembled WGS sequence"/>
</dbReference>
<dbReference type="RefSeq" id="WP_131009649.1">
    <property type="nucleotide sequence ID" value="NZ_AP025558.1"/>
</dbReference>
<comment type="caution">
    <text evidence="1">The sequence shown here is derived from an EMBL/GenBank/DDBJ whole genome shotgun (WGS) entry which is preliminary data.</text>
</comment>
<evidence type="ECO:0000313" key="2">
    <source>
        <dbReference type="Proteomes" id="UP000879542"/>
    </source>
</evidence>
<reference evidence="1" key="2">
    <citation type="submission" date="2021-06" db="EMBL/GenBank/DDBJ databases">
        <authorList>
            <consortium name="NCBI Pathogen Detection Project"/>
        </authorList>
    </citation>
    <scope>NUCLEOTIDE SEQUENCE</scope>
    <source>
        <strain evidence="1">Clostridioides</strain>
    </source>
</reference>
<dbReference type="EMBL" id="DAEQIJ010000035">
    <property type="protein sequence ID" value="HBH2622061.1"/>
    <property type="molecule type" value="Genomic_DNA"/>
</dbReference>
<organism evidence="1 2">
    <name type="scientific">Clostridioides difficile</name>
    <name type="common">Peptoclostridium difficile</name>
    <dbReference type="NCBI Taxonomy" id="1496"/>
    <lineage>
        <taxon>Bacteria</taxon>
        <taxon>Bacillati</taxon>
        <taxon>Bacillota</taxon>
        <taxon>Clostridia</taxon>
        <taxon>Peptostreptococcales</taxon>
        <taxon>Peptostreptococcaceae</taxon>
        <taxon>Clostridioides</taxon>
    </lineage>
</organism>
<sequence length="112" mass="11779">MGAKNKVIAGNYKGCKVTSMLGVTSITLGPPITKTTVEAYELVTDEHRKSAKSGIARGIVGGTLLGPVGMLAGGLSAKNKGIYTIAIKFKDGNECLIEVDDKIYKNVIKSCF</sequence>
<accession>A0A9P3YUS4</accession>
<dbReference type="AlphaFoldDB" id="A0A9P3YUS4"/>
<proteinExistence type="predicted"/>
<evidence type="ECO:0000313" key="1">
    <source>
        <dbReference type="EMBL" id="HBH2622061.1"/>
    </source>
</evidence>
<gene>
    <name evidence="1" type="ORF">KRQ00_003883</name>
</gene>
<reference evidence="1" key="1">
    <citation type="journal article" date="2018" name="Genome Biol.">
        <title>SKESA: strategic k-mer extension for scrupulous assemblies.</title>
        <authorList>
            <person name="Souvorov A."/>
            <person name="Agarwala R."/>
            <person name="Lipman D.J."/>
        </authorList>
    </citation>
    <scope>NUCLEOTIDE SEQUENCE</scope>
    <source>
        <strain evidence="1">Clostridioides</strain>
    </source>
</reference>
<name>A0A9P3YUS4_CLODI</name>
<protein>
    <submittedName>
        <fullName evidence="1">Uncharacterized protein</fullName>
    </submittedName>
</protein>